<proteinExistence type="predicted"/>
<dbReference type="GeneID" id="39874949"/>
<evidence type="ECO:0000313" key="2">
    <source>
        <dbReference type="Proteomes" id="UP000236319"/>
    </source>
</evidence>
<dbReference type="RefSeq" id="XP_028867422.1">
    <property type="nucleotide sequence ID" value="XM_029011589.1"/>
</dbReference>
<dbReference type="EMBL" id="BDSA01000003">
    <property type="protein sequence ID" value="GBE61179.1"/>
    <property type="molecule type" value="Genomic_DNA"/>
</dbReference>
<evidence type="ECO:0000313" key="1">
    <source>
        <dbReference type="EMBL" id="GBE61179.1"/>
    </source>
</evidence>
<organism evidence="1 2">
    <name type="scientific">Babesia ovata</name>
    <dbReference type="NCBI Taxonomy" id="189622"/>
    <lineage>
        <taxon>Eukaryota</taxon>
        <taxon>Sar</taxon>
        <taxon>Alveolata</taxon>
        <taxon>Apicomplexa</taxon>
        <taxon>Aconoidasida</taxon>
        <taxon>Piroplasmida</taxon>
        <taxon>Babesiidae</taxon>
        <taxon>Babesia</taxon>
    </lineage>
</organism>
<keyword evidence="2" id="KW-1185">Reference proteome</keyword>
<comment type="caution">
    <text evidence="1">The sequence shown here is derived from an EMBL/GenBank/DDBJ whole genome shotgun (WGS) entry which is preliminary data.</text>
</comment>
<dbReference type="VEuPathDB" id="PiroplasmaDB:BOVATA_026720"/>
<name>A0A2H6KDZ3_9APIC</name>
<sequence length="178" mass="20155">MAYYSLTDVPSNFKEGIDWLLALKGDDPHHYLQAMGTALHDLLSRHYVGFTRLPALEKIKLISRKFLEEGGLKGQPFVKELLERYKAPMSKNPEQLAKVFSRVDESDYKNVEASLDAQKEGPHSDAANRLGKMFKALGYEERDCIDGLKASDIRKALEGVNKQILAIVYNIAGFWAFY</sequence>
<reference evidence="1 2" key="1">
    <citation type="journal article" date="2017" name="BMC Genomics">
        <title>Whole-genome assembly of Babesia ovata and comparative genomics between closely related pathogens.</title>
        <authorList>
            <person name="Yamagishi J."/>
            <person name="Asada M."/>
            <person name="Hakimi H."/>
            <person name="Tanaka T.Q."/>
            <person name="Sugimoto C."/>
            <person name="Kawazu S."/>
        </authorList>
    </citation>
    <scope>NUCLEOTIDE SEQUENCE [LARGE SCALE GENOMIC DNA]</scope>
    <source>
        <strain evidence="1 2">Miyake</strain>
    </source>
</reference>
<accession>A0A2H6KDZ3</accession>
<protein>
    <submittedName>
        <fullName evidence="1">Uncharacterized protein</fullName>
    </submittedName>
</protein>
<dbReference type="AlphaFoldDB" id="A0A2H6KDZ3"/>
<dbReference type="Proteomes" id="UP000236319">
    <property type="component" value="Unassembled WGS sequence"/>
</dbReference>
<dbReference type="OrthoDB" id="366590at2759"/>
<gene>
    <name evidence="1" type="ORF">BOVATA_026720</name>
</gene>